<dbReference type="InterPro" id="IPR050190">
    <property type="entry name" value="UPF0213_domain"/>
</dbReference>
<feature type="domain" description="GIY-YIG" evidence="2">
    <location>
        <begin position="2"/>
        <end position="78"/>
    </location>
</feature>
<dbReference type="CDD" id="cd10448">
    <property type="entry name" value="GIY-YIG_unchar_3"/>
    <property type="match status" value="1"/>
</dbReference>
<dbReference type="OrthoDB" id="287318at2"/>
<gene>
    <name evidence="3" type="ORF">CWS72_06670</name>
</gene>
<dbReference type="PANTHER" id="PTHR34477:SF5">
    <property type="entry name" value="BSL5627 PROTEIN"/>
    <property type="match status" value="1"/>
</dbReference>
<comment type="caution">
    <text evidence="3">The sequence shown here is derived from an EMBL/GenBank/DDBJ whole genome shotgun (WGS) entry which is preliminary data.</text>
</comment>
<reference evidence="4" key="1">
    <citation type="submission" date="2017-12" db="EMBL/GenBank/DDBJ databases">
        <title>Draft genome sequence of Telmatospirillum siberiense 26-4b1T, an acidotolerant peatland alphaproteobacterium potentially involved in sulfur cycling.</title>
        <authorList>
            <person name="Hausmann B."/>
            <person name="Pjevac P."/>
            <person name="Schreck K."/>
            <person name="Herbold C.W."/>
            <person name="Daims H."/>
            <person name="Wagner M."/>
            <person name="Pester M."/>
            <person name="Loy A."/>
        </authorList>
    </citation>
    <scope>NUCLEOTIDE SEQUENCE [LARGE SCALE GENOMIC DNA]</scope>
    <source>
        <strain evidence="4">26-4b1</strain>
    </source>
</reference>
<accession>A0A2N3PXZ1</accession>
<organism evidence="3 4">
    <name type="scientific">Telmatospirillum siberiense</name>
    <dbReference type="NCBI Taxonomy" id="382514"/>
    <lineage>
        <taxon>Bacteria</taxon>
        <taxon>Pseudomonadati</taxon>
        <taxon>Pseudomonadota</taxon>
        <taxon>Alphaproteobacteria</taxon>
        <taxon>Rhodospirillales</taxon>
        <taxon>Rhodospirillaceae</taxon>
        <taxon>Telmatospirillum</taxon>
    </lineage>
</organism>
<dbReference type="PROSITE" id="PS50164">
    <property type="entry name" value="GIY_YIG"/>
    <property type="match status" value="1"/>
</dbReference>
<dbReference type="AlphaFoldDB" id="A0A2N3PXZ1"/>
<protein>
    <submittedName>
        <fullName evidence="3">Excinuclease ABC subunit C</fullName>
    </submittedName>
</protein>
<dbReference type="SMART" id="SM00465">
    <property type="entry name" value="GIYc"/>
    <property type="match status" value="1"/>
</dbReference>
<keyword evidence="4" id="KW-1185">Reference proteome</keyword>
<dbReference type="Proteomes" id="UP000233293">
    <property type="component" value="Unassembled WGS sequence"/>
</dbReference>
<dbReference type="InterPro" id="IPR035901">
    <property type="entry name" value="GIY-YIG_endonuc_sf"/>
</dbReference>
<dbReference type="PANTHER" id="PTHR34477">
    <property type="entry name" value="UPF0213 PROTEIN YHBQ"/>
    <property type="match status" value="1"/>
</dbReference>
<evidence type="ECO:0000256" key="1">
    <source>
        <dbReference type="ARBA" id="ARBA00007435"/>
    </source>
</evidence>
<name>A0A2N3PXZ1_9PROT</name>
<dbReference type="Pfam" id="PF01541">
    <property type="entry name" value="GIY-YIG"/>
    <property type="match status" value="1"/>
</dbReference>
<comment type="similarity">
    <text evidence="1">Belongs to the UPF0213 family.</text>
</comment>
<evidence type="ECO:0000313" key="3">
    <source>
        <dbReference type="EMBL" id="PKU25278.1"/>
    </source>
</evidence>
<dbReference type="InterPro" id="IPR000305">
    <property type="entry name" value="GIY-YIG_endonuc"/>
</dbReference>
<dbReference type="SUPFAM" id="SSF82771">
    <property type="entry name" value="GIY-YIG endonuclease"/>
    <property type="match status" value="1"/>
</dbReference>
<proteinExistence type="inferred from homology"/>
<dbReference type="Gene3D" id="3.40.1440.10">
    <property type="entry name" value="GIY-YIG endonuclease"/>
    <property type="match status" value="1"/>
</dbReference>
<evidence type="ECO:0000259" key="2">
    <source>
        <dbReference type="PROSITE" id="PS50164"/>
    </source>
</evidence>
<sequence length="95" mass="11309">MPGGWVYFMTNRPNGTLYVGVTSDLARRVWEHREGQADGFTKRYGLRRLVYVERHEDISTAIQREKNLKHWSRAWEVALILKANPNWDDLYEQLM</sequence>
<dbReference type="EMBL" id="PIUM01000005">
    <property type="protein sequence ID" value="PKU25278.1"/>
    <property type="molecule type" value="Genomic_DNA"/>
</dbReference>
<dbReference type="RefSeq" id="WP_101249802.1">
    <property type="nucleotide sequence ID" value="NZ_PIUM01000005.1"/>
</dbReference>
<evidence type="ECO:0000313" key="4">
    <source>
        <dbReference type="Proteomes" id="UP000233293"/>
    </source>
</evidence>